<evidence type="ECO:0000256" key="1">
    <source>
        <dbReference type="ARBA" id="ARBA00008056"/>
    </source>
</evidence>
<comment type="caution">
    <text evidence="4">The sequence shown here is derived from an EMBL/GenBank/DDBJ whole genome shotgun (WGS) entry which is preliminary data.</text>
</comment>
<dbReference type="Proteomes" id="UP000315522">
    <property type="component" value="Unassembled WGS sequence"/>
</dbReference>
<dbReference type="AlphaFoldDB" id="A0A559MBP2"/>
<evidence type="ECO:0000259" key="3">
    <source>
        <dbReference type="Pfam" id="PF03171"/>
    </source>
</evidence>
<dbReference type="Gene3D" id="2.60.120.330">
    <property type="entry name" value="B-lactam Antibiotic, Isopenicillin N Synthase, Chain"/>
    <property type="match status" value="1"/>
</dbReference>
<keyword evidence="5" id="KW-1185">Reference proteome</keyword>
<comment type="similarity">
    <text evidence="1">Belongs to the iron/ascorbate-dependent oxidoreductase family.</text>
</comment>
<dbReference type="Pfam" id="PF03171">
    <property type="entry name" value="2OG-FeII_Oxy"/>
    <property type="match status" value="1"/>
</dbReference>
<gene>
    <name evidence="4" type="ORF">LAWI1_G004898</name>
</gene>
<evidence type="ECO:0000313" key="5">
    <source>
        <dbReference type="Proteomes" id="UP000315522"/>
    </source>
</evidence>
<dbReference type="InterPro" id="IPR044861">
    <property type="entry name" value="IPNS-like_FE2OG_OXY"/>
</dbReference>
<protein>
    <recommendedName>
        <fullName evidence="3">Isopenicillin N synthase-like Fe(2+) 2OG dioxygenase domain-containing protein</fullName>
    </recommendedName>
</protein>
<dbReference type="EMBL" id="QGML01000889">
    <property type="protein sequence ID" value="TVY90370.1"/>
    <property type="molecule type" value="Genomic_DNA"/>
</dbReference>
<dbReference type="InterPro" id="IPR027443">
    <property type="entry name" value="IPNS-like_sf"/>
</dbReference>
<sequence length="363" mass="40951">MPFLSTIKSFGSRITPRRHKQPPTDSQEQSLRPGEQDDAPHSLPPLKAVNLSLVLPEHQFALADQGWTKITYQAPVEKDVLYSCAQALFQASKSFFDLPTAQKHVFKTKEGSEEGWNFVEGEKEFITLRSLDNTPPELLEAAEAFWAVAGDLLNDQLGRIAESLELPAEALDVYSKSCSRLTMDKTATMLRLFRYEGFEKDQPKTVAEPHRDLGLLSLVIGDKPGLEVWDRHAQAWFPIEKSFDSPAASILAGRQLERLTNSRYRSGGHLVRSYPSSSLEQHLECSTRRFRYSIVFVLRAHYPILIDTDSLTTAITGDFQDPVKGVTAYTFFHSIKRAHFNINTGIDERNKQREDLAKKATAL</sequence>
<reference evidence="4 5" key="1">
    <citation type="submission" date="2018-05" db="EMBL/GenBank/DDBJ databases">
        <title>Genome sequencing and assembly of the regulated plant pathogen Lachnellula willkommii and related sister species for the development of diagnostic species identification markers.</title>
        <authorList>
            <person name="Giroux E."/>
            <person name="Bilodeau G."/>
        </authorList>
    </citation>
    <scope>NUCLEOTIDE SEQUENCE [LARGE SCALE GENOMIC DNA]</scope>
    <source>
        <strain evidence="4 5">CBS 172.35</strain>
    </source>
</reference>
<dbReference type="PANTHER" id="PTHR47990">
    <property type="entry name" value="2-OXOGLUTARATE (2OG) AND FE(II)-DEPENDENT OXYGENASE SUPERFAMILY PROTEIN-RELATED"/>
    <property type="match status" value="1"/>
</dbReference>
<organism evidence="4 5">
    <name type="scientific">Lachnellula willkommii</name>
    <dbReference type="NCBI Taxonomy" id="215461"/>
    <lineage>
        <taxon>Eukaryota</taxon>
        <taxon>Fungi</taxon>
        <taxon>Dikarya</taxon>
        <taxon>Ascomycota</taxon>
        <taxon>Pezizomycotina</taxon>
        <taxon>Leotiomycetes</taxon>
        <taxon>Helotiales</taxon>
        <taxon>Lachnaceae</taxon>
        <taxon>Lachnellula</taxon>
    </lineage>
</organism>
<dbReference type="SUPFAM" id="SSF51197">
    <property type="entry name" value="Clavaminate synthase-like"/>
    <property type="match status" value="1"/>
</dbReference>
<evidence type="ECO:0000256" key="2">
    <source>
        <dbReference type="SAM" id="MobiDB-lite"/>
    </source>
</evidence>
<dbReference type="InterPro" id="IPR050231">
    <property type="entry name" value="Iron_ascorbate_oxido_reductase"/>
</dbReference>
<evidence type="ECO:0000313" key="4">
    <source>
        <dbReference type="EMBL" id="TVY90370.1"/>
    </source>
</evidence>
<feature type="domain" description="Isopenicillin N synthase-like Fe(2+) 2OG dioxygenase" evidence="3">
    <location>
        <begin position="192"/>
        <end position="298"/>
    </location>
</feature>
<proteinExistence type="inferred from homology"/>
<feature type="region of interest" description="Disordered" evidence="2">
    <location>
        <begin position="1"/>
        <end position="43"/>
    </location>
</feature>
<name>A0A559MBP2_9HELO</name>
<accession>A0A559MBP2</accession>